<dbReference type="SUPFAM" id="SSF53756">
    <property type="entry name" value="UDP-Glycosyltransferase/glycogen phosphorylase"/>
    <property type="match status" value="1"/>
</dbReference>
<dbReference type="InterPro" id="IPR004276">
    <property type="entry name" value="GlycoTrans_28_N"/>
</dbReference>
<name>H0ULD4_9BACT</name>
<dbReference type="STRING" id="885272.JonanDRAFT_1126"/>
<dbReference type="AlphaFoldDB" id="H0ULD4"/>
<proteinExistence type="predicted"/>
<dbReference type="eggNOG" id="COG0707">
    <property type="taxonomic scope" value="Bacteria"/>
</dbReference>
<accession>H0ULD4</accession>
<dbReference type="Pfam" id="PF04101">
    <property type="entry name" value="Glyco_tran_28_C"/>
    <property type="match status" value="1"/>
</dbReference>
<keyword evidence="1" id="KW-0328">Glycosyltransferase</keyword>
<dbReference type="CDD" id="cd03785">
    <property type="entry name" value="GT28_MurG"/>
    <property type="match status" value="1"/>
</dbReference>
<evidence type="ECO:0000256" key="2">
    <source>
        <dbReference type="ARBA" id="ARBA00022679"/>
    </source>
</evidence>
<evidence type="ECO:0000259" key="4">
    <source>
        <dbReference type="Pfam" id="PF04101"/>
    </source>
</evidence>
<dbReference type="PANTHER" id="PTHR21015">
    <property type="entry name" value="UDP-N-ACETYLGLUCOSAMINE--N-ACETYLMURAMYL-(PENTAPEPTIDE) PYROPHOSPHORYL-UNDECAPRENOL N-ACETYLGLUCOSAMINE TRANSFERASE 1"/>
    <property type="match status" value="1"/>
</dbReference>
<organism evidence="5 6">
    <name type="scientific">Jonquetella anthropi DSM 22815</name>
    <dbReference type="NCBI Taxonomy" id="885272"/>
    <lineage>
        <taxon>Bacteria</taxon>
        <taxon>Thermotogati</taxon>
        <taxon>Synergistota</taxon>
        <taxon>Synergistia</taxon>
        <taxon>Synergistales</taxon>
        <taxon>Dethiosulfovibrionaceae</taxon>
        <taxon>Jonquetella</taxon>
    </lineage>
</organism>
<dbReference type="Gene3D" id="3.40.50.2000">
    <property type="entry name" value="Glycogen Phosphorylase B"/>
    <property type="match status" value="2"/>
</dbReference>
<sequence>MKILLVAGGTGGHLIPAIAFGQWLSSHHVSWSLATGSRPLERQICEAHGVHAHYLPIVGSPLGGGLKKAPGRTLDLVRTYRAAKKLIREEASTACLLFGGYLSLPVFWAARQAGIRTMTHEQNVIAGRGNRMLARLGCPVASGWSECRGISRFQYTGIPVRAMSLTDRAEAQRLLLKKPLEKGKKLAVVVGGSLGSRGIGEDLERLSNMVESKAWFFLFVGAASGSVSFDNALTVEPQWNMTLAYSAADLVISRAGGATLAEIEALRLRALVVPWEGSAGGHQLANAQLFNKETGTPYWTGDEGLSDAFSRAAGRELRWPEGRSGGSEALWDALQSVNAEGR</sequence>
<dbReference type="Proteomes" id="UP000003806">
    <property type="component" value="Chromosome"/>
</dbReference>
<dbReference type="EMBL" id="CM001376">
    <property type="protein sequence ID" value="EHM13493.1"/>
    <property type="molecule type" value="Genomic_DNA"/>
</dbReference>
<protein>
    <submittedName>
        <fullName evidence="5">UDP-N-acetylglucosamine:LPS N-acetylglucosamine transferase</fullName>
    </submittedName>
</protein>
<keyword evidence="2 5" id="KW-0808">Transferase</keyword>
<evidence type="ECO:0000313" key="6">
    <source>
        <dbReference type="Proteomes" id="UP000003806"/>
    </source>
</evidence>
<evidence type="ECO:0000313" key="5">
    <source>
        <dbReference type="EMBL" id="EHM13493.1"/>
    </source>
</evidence>
<dbReference type="GO" id="GO:0016758">
    <property type="term" value="F:hexosyltransferase activity"/>
    <property type="evidence" value="ECO:0007669"/>
    <property type="project" value="InterPro"/>
</dbReference>
<gene>
    <name evidence="5" type="ORF">JonanDRAFT_1126</name>
</gene>
<dbReference type="InterPro" id="IPR007235">
    <property type="entry name" value="Glyco_trans_28_C"/>
</dbReference>
<dbReference type="GO" id="GO:1901137">
    <property type="term" value="P:carbohydrate derivative biosynthetic process"/>
    <property type="evidence" value="ECO:0007669"/>
    <property type="project" value="UniProtKB-ARBA"/>
</dbReference>
<keyword evidence="6" id="KW-1185">Reference proteome</keyword>
<dbReference type="Pfam" id="PF03033">
    <property type="entry name" value="Glyco_transf_28"/>
    <property type="match status" value="1"/>
</dbReference>
<dbReference type="PANTHER" id="PTHR21015:SF22">
    <property type="entry name" value="GLYCOSYLTRANSFERASE"/>
    <property type="match status" value="1"/>
</dbReference>
<reference evidence="5 6" key="1">
    <citation type="submission" date="2011-11" db="EMBL/GenBank/DDBJ databases">
        <title>The Noncontiguous Finished genome of Jonquetella anthropi DSM 22815.</title>
        <authorList>
            <consortium name="US DOE Joint Genome Institute (JGI-PGF)"/>
            <person name="Lucas S."/>
            <person name="Copeland A."/>
            <person name="Lapidus A."/>
            <person name="Glavina del Rio T."/>
            <person name="Dalin E."/>
            <person name="Tice H."/>
            <person name="Bruce D."/>
            <person name="Goodwin L."/>
            <person name="Pitluck S."/>
            <person name="Peters L."/>
            <person name="Mikhailova N."/>
            <person name="Held B."/>
            <person name="Kyrpides N."/>
            <person name="Mavromatis K."/>
            <person name="Ivanova N."/>
            <person name="Markowitz V."/>
            <person name="Cheng J.-F."/>
            <person name="Hugenholtz P."/>
            <person name="Woyke T."/>
            <person name="Wu D."/>
            <person name="Gronow S."/>
            <person name="Wellnitz S."/>
            <person name="Brambilla E."/>
            <person name="Klenk H.-P."/>
            <person name="Eisen J.A."/>
        </authorList>
    </citation>
    <scope>NUCLEOTIDE SEQUENCE [LARGE SCALE GENOMIC DNA]</scope>
    <source>
        <strain evidence="5 6">DSM 22815</strain>
    </source>
</reference>
<evidence type="ECO:0000259" key="3">
    <source>
        <dbReference type="Pfam" id="PF03033"/>
    </source>
</evidence>
<feature type="domain" description="Glycosyltransferase family 28 N-terminal" evidence="3">
    <location>
        <begin position="3"/>
        <end position="135"/>
    </location>
</feature>
<feature type="domain" description="Glycosyl transferase family 28 C-terminal" evidence="4">
    <location>
        <begin position="239"/>
        <end position="295"/>
    </location>
</feature>
<dbReference type="GO" id="GO:0005975">
    <property type="term" value="P:carbohydrate metabolic process"/>
    <property type="evidence" value="ECO:0007669"/>
    <property type="project" value="InterPro"/>
</dbReference>
<evidence type="ECO:0000256" key="1">
    <source>
        <dbReference type="ARBA" id="ARBA00022676"/>
    </source>
</evidence>
<dbReference type="HOGENOM" id="CLU_037404_2_1_0"/>